<evidence type="ECO:0000313" key="3">
    <source>
        <dbReference type="EMBL" id="MPN11094.1"/>
    </source>
</evidence>
<accession>A0A645FF18</accession>
<dbReference type="InterPro" id="IPR006685">
    <property type="entry name" value="MscS_channel_2nd"/>
</dbReference>
<evidence type="ECO:0000259" key="2">
    <source>
        <dbReference type="Pfam" id="PF21082"/>
    </source>
</evidence>
<dbReference type="Gene3D" id="2.30.30.60">
    <property type="match status" value="1"/>
</dbReference>
<dbReference type="InterPro" id="IPR011066">
    <property type="entry name" value="MscS_channel_C_sf"/>
</dbReference>
<reference evidence="3" key="1">
    <citation type="submission" date="2019-08" db="EMBL/GenBank/DDBJ databases">
        <authorList>
            <person name="Kucharzyk K."/>
            <person name="Murdoch R.W."/>
            <person name="Higgins S."/>
            <person name="Loffler F."/>
        </authorList>
    </citation>
    <scope>NUCLEOTIDE SEQUENCE</scope>
</reference>
<name>A0A645FF18_9ZZZZ</name>
<feature type="domain" description="Mechanosensitive ion channel MscS C-terminal" evidence="2">
    <location>
        <begin position="43"/>
        <end position="124"/>
    </location>
</feature>
<dbReference type="GO" id="GO:0008381">
    <property type="term" value="F:mechanosensitive monoatomic ion channel activity"/>
    <property type="evidence" value="ECO:0007669"/>
    <property type="project" value="InterPro"/>
</dbReference>
<dbReference type="InterPro" id="IPR023408">
    <property type="entry name" value="MscS_beta-dom_sf"/>
</dbReference>
<dbReference type="AlphaFoldDB" id="A0A645FF18"/>
<dbReference type="SUPFAM" id="SSF82689">
    <property type="entry name" value="Mechanosensitive channel protein MscS (YggB), C-terminal domain"/>
    <property type="match status" value="1"/>
</dbReference>
<dbReference type="InterPro" id="IPR045275">
    <property type="entry name" value="MscS_archaea/bacteria_type"/>
</dbReference>
<dbReference type="Gene3D" id="3.30.70.100">
    <property type="match status" value="1"/>
</dbReference>
<evidence type="ECO:0000259" key="1">
    <source>
        <dbReference type="Pfam" id="PF00924"/>
    </source>
</evidence>
<dbReference type="InterPro" id="IPR049278">
    <property type="entry name" value="MS_channel_C"/>
</dbReference>
<feature type="domain" description="Mechanosensitive ion channel MscS" evidence="1">
    <location>
        <begin position="3"/>
        <end position="35"/>
    </location>
</feature>
<organism evidence="3">
    <name type="scientific">bioreactor metagenome</name>
    <dbReference type="NCBI Taxonomy" id="1076179"/>
    <lineage>
        <taxon>unclassified sequences</taxon>
        <taxon>metagenomes</taxon>
        <taxon>ecological metagenomes</taxon>
    </lineage>
</organism>
<dbReference type="Pfam" id="PF21082">
    <property type="entry name" value="MS_channel_3rd"/>
    <property type="match status" value="1"/>
</dbReference>
<dbReference type="Pfam" id="PF00924">
    <property type="entry name" value="MS_channel_2nd"/>
    <property type="match status" value="1"/>
</dbReference>
<dbReference type="PANTHER" id="PTHR30221">
    <property type="entry name" value="SMALL-CONDUCTANCE MECHANOSENSITIVE CHANNEL"/>
    <property type="match status" value="1"/>
</dbReference>
<dbReference type="PANTHER" id="PTHR30221:SF1">
    <property type="entry name" value="SMALL-CONDUCTANCE MECHANOSENSITIVE CHANNEL"/>
    <property type="match status" value="1"/>
</dbReference>
<sequence>MYEIDLIYTKLDTPDGQRVLVPNSDLSSSKITNYSTLGKRRLSITVGASYDASASDVKAAMLAAVTMTGKILDDPTPIVFVDEYKDSCINYTLLCWTLFADYWDTRYALTENVKTAFDNNGIEMTYNHLNVHIVQKQ</sequence>
<dbReference type="GO" id="GO:0016020">
    <property type="term" value="C:membrane"/>
    <property type="evidence" value="ECO:0007669"/>
    <property type="project" value="InterPro"/>
</dbReference>
<comment type="caution">
    <text evidence="3">The sequence shown here is derived from an EMBL/GenBank/DDBJ whole genome shotgun (WGS) entry which is preliminary data.</text>
</comment>
<proteinExistence type="predicted"/>
<gene>
    <name evidence="3" type="primary">mscS_32</name>
    <name evidence="3" type="ORF">SDC9_158395</name>
</gene>
<protein>
    <submittedName>
        <fullName evidence="3">Small-conductance mechanosensitive channel</fullName>
    </submittedName>
</protein>
<dbReference type="EMBL" id="VSSQ01057291">
    <property type="protein sequence ID" value="MPN11094.1"/>
    <property type="molecule type" value="Genomic_DNA"/>
</dbReference>